<evidence type="ECO:0000256" key="1">
    <source>
        <dbReference type="SAM" id="MobiDB-lite"/>
    </source>
</evidence>
<dbReference type="RefSeq" id="WP_387905470.1">
    <property type="nucleotide sequence ID" value="NZ_JBIBEG010000007.1"/>
</dbReference>
<evidence type="ECO:0000313" key="3">
    <source>
        <dbReference type="EMBL" id="MFF5898921.1"/>
    </source>
</evidence>
<protein>
    <recommendedName>
        <fullName evidence="5">Lipoprotein</fullName>
    </recommendedName>
</protein>
<feature type="region of interest" description="Disordered" evidence="1">
    <location>
        <begin position="131"/>
        <end position="181"/>
    </location>
</feature>
<sequence length="301" mass="31769">MRISARTPVTGAAVLATALLLAATGCSSGSDEGDGGSELLTGLGSLSAEADEKQVSFVDADEVRKLSEDDPKRFASVSQPSSPLLNPYQPGLLGKQFKVSQIDTAVDTDQAGHWRGSFDVPAMTAALKASGYEQGERDGEEVWSHPEGSGVTLQVSDDEVSYGAGESDPMSAVSPEEGSSLADDKEFERAAECLGDVYRADFNRSSSPDPVLLAALGQRAKTADENTEVLCFVVEDDATAKKLAADLRTVVSDESPKFDGTKVTVEKGDRPVVRAVVPDTAEQRPGRLILTDMELWAAAAR</sequence>
<organism evidence="3 4">
    <name type="scientific">Streptomyces argenteolus</name>
    <dbReference type="NCBI Taxonomy" id="67274"/>
    <lineage>
        <taxon>Bacteria</taxon>
        <taxon>Bacillati</taxon>
        <taxon>Actinomycetota</taxon>
        <taxon>Actinomycetes</taxon>
        <taxon>Kitasatosporales</taxon>
        <taxon>Streptomycetaceae</taxon>
        <taxon>Streptomyces</taxon>
    </lineage>
</organism>
<dbReference type="PROSITE" id="PS51257">
    <property type="entry name" value="PROKAR_LIPOPROTEIN"/>
    <property type="match status" value="1"/>
</dbReference>
<evidence type="ECO:0000256" key="2">
    <source>
        <dbReference type="SAM" id="SignalP"/>
    </source>
</evidence>
<keyword evidence="4" id="KW-1185">Reference proteome</keyword>
<evidence type="ECO:0000313" key="4">
    <source>
        <dbReference type="Proteomes" id="UP001602322"/>
    </source>
</evidence>
<keyword evidence="2" id="KW-0732">Signal</keyword>
<dbReference type="Proteomes" id="UP001602322">
    <property type="component" value="Unassembled WGS sequence"/>
</dbReference>
<gene>
    <name evidence="3" type="ORF">ACFY8O_23775</name>
</gene>
<dbReference type="EMBL" id="JBIBEG010000007">
    <property type="protein sequence ID" value="MFF5898921.1"/>
    <property type="molecule type" value="Genomic_DNA"/>
</dbReference>
<comment type="caution">
    <text evidence="3">The sequence shown here is derived from an EMBL/GenBank/DDBJ whole genome shotgun (WGS) entry which is preliminary data.</text>
</comment>
<feature type="chain" id="PRO_5046009248" description="Lipoprotein" evidence="2">
    <location>
        <begin position="23"/>
        <end position="301"/>
    </location>
</feature>
<evidence type="ECO:0008006" key="5">
    <source>
        <dbReference type="Google" id="ProtNLM"/>
    </source>
</evidence>
<reference evidence="3 4" key="1">
    <citation type="submission" date="2024-10" db="EMBL/GenBank/DDBJ databases">
        <title>The Natural Products Discovery Center: Release of the First 8490 Sequenced Strains for Exploring Actinobacteria Biosynthetic Diversity.</title>
        <authorList>
            <person name="Kalkreuter E."/>
            <person name="Kautsar S.A."/>
            <person name="Yang D."/>
            <person name="Bader C.D."/>
            <person name="Teijaro C.N."/>
            <person name="Fluegel L."/>
            <person name="Davis C.M."/>
            <person name="Simpson J.R."/>
            <person name="Lauterbach L."/>
            <person name="Steele A.D."/>
            <person name="Gui C."/>
            <person name="Meng S."/>
            <person name="Li G."/>
            <person name="Viehrig K."/>
            <person name="Ye F."/>
            <person name="Su P."/>
            <person name="Kiefer A.F."/>
            <person name="Nichols A."/>
            <person name="Cepeda A.J."/>
            <person name="Yan W."/>
            <person name="Fan B."/>
            <person name="Jiang Y."/>
            <person name="Adhikari A."/>
            <person name="Zheng C.-J."/>
            <person name="Schuster L."/>
            <person name="Cowan T.M."/>
            <person name="Smanski M.J."/>
            <person name="Chevrette M.G."/>
            <person name="De Carvalho L.P.S."/>
            <person name="Shen B."/>
        </authorList>
    </citation>
    <scope>NUCLEOTIDE SEQUENCE [LARGE SCALE GENOMIC DNA]</scope>
    <source>
        <strain evidence="3 4">NPDC012540</strain>
    </source>
</reference>
<accession>A0ABW6XB08</accession>
<name>A0ABW6XB08_9ACTN</name>
<feature type="signal peptide" evidence="2">
    <location>
        <begin position="1"/>
        <end position="22"/>
    </location>
</feature>
<feature type="compositionally biased region" description="Basic and acidic residues" evidence="1">
    <location>
        <begin position="134"/>
        <end position="144"/>
    </location>
</feature>
<proteinExistence type="predicted"/>